<keyword evidence="6 8" id="KW-0067">ATP-binding</keyword>
<feature type="binding site" evidence="8">
    <location>
        <position position="111"/>
    </location>
    <ligand>
        <name>ATP</name>
        <dbReference type="ChEBI" id="CHEBI:30616"/>
    </ligand>
</feature>
<dbReference type="GO" id="GO:0070733">
    <property type="term" value="F:AMPylase activity"/>
    <property type="evidence" value="ECO:0007669"/>
    <property type="project" value="UniProtKB-EC"/>
</dbReference>
<feature type="binding site" evidence="8">
    <location>
        <position position="145"/>
    </location>
    <ligand>
        <name>ATP</name>
        <dbReference type="ChEBI" id="CHEBI:30616"/>
    </ligand>
</feature>
<comment type="catalytic activity">
    <reaction evidence="8">
        <text>L-seryl-[protein] + UTP = O-(5'-uridylyl)-L-seryl-[protein] + diphosphate</text>
        <dbReference type="Rhea" id="RHEA:64604"/>
        <dbReference type="Rhea" id="RHEA-COMP:9863"/>
        <dbReference type="Rhea" id="RHEA-COMP:16635"/>
        <dbReference type="ChEBI" id="CHEBI:29999"/>
        <dbReference type="ChEBI" id="CHEBI:33019"/>
        <dbReference type="ChEBI" id="CHEBI:46398"/>
        <dbReference type="ChEBI" id="CHEBI:156051"/>
    </reaction>
</comment>
<name>A0A438AMF4_9RHOB</name>
<evidence type="ECO:0000256" key="5">
    <source>
        <dbReference type="ARBA" id="ARBA00022741"/>
    </source>
</evidence>
<keyword evidence="4 8" id="KW-0479">Metal-binding</keyword>
<keyword evidence="2 8" id="KW-0808">Transferase</keyword>
<feature type="binding site" evidence="8">
    <location>
        <position position="277"/>
    </location>
    <ligand>
        <name>Mg(2+)</name>
        <dbReference type="ChEBI" id="CHEBI:18420"/>
    </ligand>
</feature>
<evidence type="ECO:0000256" key="6">
    <source>
        <dbReference type="ARBA" id="ARBA00022840"/>
    </source>
</evidence>
<dbReference type="PANTHER" id="PTHR32057">
    <property type="entry name" value="PROTEIN ADENYLYLTRANSFERASE SELO, MITOCHONDRIAL"/>
    <property type="match status" value="1"/>
</dbReference>
<dbReference type="Pfam" id="PF02696">
    <property type="entry name" value="SelO"/>
    <property type="match status" value="1"/>
</dbReference>
<dbReference type="EMBL" id="RQXX01000001">
    <property type="protein sequence ID" value="RVV99795.1"/>
    <property type="molecule type" value="Genomic_DNA"/>
</dbReference>
<feature type="binding site" evidence="8">
    <location>
        <position position="109"/>
    </location>
    <ligand>
        <name>ATP</name>
        <dbReference type="ChEBI" id="CHEBI:30616"/>
    </ligand>
</feature>
<feature type="binding site" evidence="8">
    <location>
        <position position="195"/>
    </location>
    <ligand>
        <name>ATP</name>
        <dbReference type="ChEBI" id="CHEBI:30616"/>
    </ligand>
</feature>
<keyword evidence="3 8" id="KW-0548">Nucleotidyltransferase</keyword>
<dbReference type="InterPro" id="IPR003846">
    <property type="entry name" value="SelO"/>
</dbReference>
<organism evidence="9 10">
    <name type="scientific">Mesobaculum littorinae</name>
    <dbReference type="NCBI Taxonomy" id="2486419"/>
    <lineage>
        <taxon>Bacteria</taxon>
        <taxon>Pseudomonadati</taxon>
        <taxon>Pseudomonadota</taxon>
        <taxon>Alphaproteobacteria</taxon>
        <taxon>Rhodobacterales</taxon>
        <taxon>Roseobacteraceae</taxon>
        <taxon>Mesobaculum</taxon>
    </lineage>
</organism>
<keyword evidence="10" id="KW-1185">Reference proteome</keyword>
<comment type="catalytic activity">
    <reaction evidence="8">
        <text>L-histidyl-[protein] + UTP = N(tele)-(5'-uridylyl)-L-histidyl-[protein] + diphosphate</text>
        <dbReference type="Rhea" id="RHEA:83891"/>
        <dbReference type="Rhea" id="RHEA-COMP:9745"/>
        <dbReference type="Rhea" id="RHEA-COMP:20239"/>
        <dbReference type="ChEBI" id="CHEBI:29979"/>
        <dbReference type="ChEBI" id="CHEBI:33019"/>
        <dbReference type="ChEBI" id="CHEBI:46398"/>
        <dbReference type="ChEBI" id="CHEBI:233474"/>
    </reaction>
</comment>
<dbReference type="OrthoDB" id="9776281at2"/>
<evidence type="ECO:0000313" key="10">
    <source>
        <dbReference type="Proteomes" id="UP000285908"/>
    </source>
</evidence>
<evidence type="ECO:0000256" key="4">
    <source>
        <dbReference type="ARBA" id="ARBA00022723"/>
    </source>
</evidence>
<evidence type="ECO:0000313" key="9">
    <source>
        <dbReference type="EMBL" id="RVV99795.1"/>
    </source>
</evidence>
<dbReference type="GO" id="GO:0000287">
    <property type="term" value="F:magnesium ion binding"/>
    <property type="evidence" value="ECO:0007669"/>
    <property type="project" value="UniProtKB-UniRule"/>
</dbReference>
<feature type="binding site" evidence="8">
    <location>
        <position position="202"/>
    </location>
    <ligand>
        <name>ATP</name>
        <dbReference type="ChEBI" id="CHEBI:30616"/>
    </ligand>
</feature>
<gene>
    <name evidence="8" type="primary">ydiU</name>
    <name evidence="8" type="synonym">selO</name>
    <name evidence="9" type="ORF">EKE94_03735</name>
</gene>
<comment type="caution">
    <text evidence="9">The sequence shown here is derived from an EMBL/GenBank/DDBJ whole genome shotgun (WGS) entry which is preliminary data.</text>
</comment>
<feature type="active site" description="Proton acceptor" evidence="8">
    <location>
        <position position="267"/>
    </location>
</feature>
<protein>
    <recommendedName>
        <fullName evidence="8">Protein nucleotidyltransferase YdiU</fullName>
        <ecNumber evidence="8">2.7.7.-</ecNumber>
    </recommendedName>
    <alternativeName>
        <fullName evidence="8">Protein adenylyltransferase YdiU</fullName>
        <ecNumber evidence="8">2.7.7.108</ecNumber>
    </alternativeName>
    <alternativeName>
        <fullName evidence="8">Protein uridylyltransferase YdiU</fullName>
        <ecNumber evidence="8">2.7.7.-</ecNumber>
    </alternativeName>
</protein>
<dbReference type="AlphaFoldDB" id="A0A438AMF4"/>
<comment type="similarity">
    <text evidence="1 8">Belongs to the SELO family.</text>
</comment>
<evidence type="ECO:0000256" key="1">
    <source>
        <dbReference type="ARBA" id="ARBA00009747"/>
    </source>
</evidence>
<comment type="cofactor">
    <cofactor evidence="8">
        <name>Mg(2+)</name>
        <dbReference type="ChEBI" id="CHEBI:18420"/>
    </cofactor>
    <cofactor evidence="8">
        <name>Mn(2+)</name>
        <dbReference type="ChEBI" id="CHEBI:29035"/>
    </cofactor>
</comment>
<dbReference type="NCBIfam" id="NF000658">
    <property type="entry name" value="PRK00029.1"/>
    <property type="match status" value="1"/>
</dbReference>
<comment type="catalytic activity">
    <reaction evidence="8">
        <text>L-threonyl-[protein] + ATP = 3-O-(5'-adenylyl)-L-threonyl-[protein] + diphosphate</text>
        <dbReference type="Rhea" id="RHEA:54292"/>
        <dbReference type="Rhea" id="RHEA-COMP:11060"/>
        <dbReference type="Rhea" id="RHEA-COMP:13847"/>
        <dbReference type="ChEBI" id="CHEBI:30013"/>
        <dbReference type="ChEBI" id="CHEBI:30616"/>
        <dbReference type="ChEBI" id="CHEBI:33019"/>
        <dbReference type="ChEBI" id="CHEBI:138113"/>
        <dbReference type="EC" id="2.7.7.108"/>
    </reaction>
</comment>
<evidence type="ECO:0000256" key="8">
    <source>
        <dbReference type="HAMAP-Rule" id="MF_00692"/>
    </source>
</evidence>
<feature type="binding site" evidence="8">
    <location>
        <position position="144"/>
    </location>
    <ligand>
        <name>ATP</name>
        <dbReference type="ChEBI" id="CHEBI:30616"/>
    </ligand>
</feature>
<dbReference type="EC" id="2.7.7.-" evidence="8"/>
<keyword evidence="8" id="KW-0464">Manganese</keyword>
<dbReference type="HAMAP" id="MF_00692">
    <property type="entry name" value="SelO"/>
    <property type="match status" value="1"/>
</dbReference>
<dbReference type="GO" id="GO:0005524">
    <property type="term" value="F:ATP binding"/>
    <property type="evidence" value="ECO:0007669"/>
    <property type="project" value="UniProtKB-UniRule"/>
</dbReference>
<feature type="binding site" evidence="8">
    <location>
        <position position="132"/>
    </location>
    <ligand>
        <name>ATP</name>
        <dbReference type="ChEBI" id="CHEBI:30616"/>
    </ligand>
</feature>
<feature type="binding site" evidence="8">
    <location>
        <position position="112"/>
    </location>
    <ligand>
        <name>ATP</name>
        <dbReference type="ChEBI" id="CHEBI:30616"/>
    </ligand>
</feature>
<evidence type="ECO:0000256" key="2">
    <source>
        <dbReference type="ARBA" id="ARBA00022679"/>
    </source>
</evidence>
<comment type="catalytic activity">
    <reaction evidence="8">
        <text>L-tyrosyl-[protein] + UTP = O-(5'-uridylyl)-L-tyrosyl-[protein] + diphosphate</text>
        <dbReference type="Rhea" id="RHEA:83887"/>
        <dbReference type="Rhea" id="RHEA-COMP:10136"/>
        <dbReference type="Rhea" id="RHEA-COMP:20238"/>
        <dbReference type="ChEBI" id="CHEBI:33019"/>
        <dbReference type="ChEBI" id="CHEBI:46398"/>
        <dbReference type="ChEBI" id="CHEBI:46858"/>
        <dbReference type="ChEBI" id="CHEBI:90602"/>
    </reaction>
</comment>
<dbReference type="GO" id="GO:0030145">
    <property type="term" value="F:manganese ion binding"/>
    <property type="evidence" value="ECO:0007669"/>
    <property type="project" value="UniProtKB-UniRule"/>
</dbReference>
<evidence type="ECO:0000256" key="7">
    <source>
        <dbReference type="ARBA" id="ARBA00022842"/>
    </source>
</evidence>
<comment type="catalytic activity">
    <reaction evidence="8">
        <text>L-seryl-[protein] + ATP = 3-O-(5'-adenylyl)-L-seryl-[protein] + diphosphate</text>
        <dbReference type="Rhea" id="RHEA:58120"/>
        <dbReference type="Rhea" id="RHEA-COMP:9863"/>
        <dbReference type="Rhea" id="RHEA-COMP:15073"/>
        <dbReference type="ChEBI" id="CHEBI:29999"/>
        <dbReference type="ChEBI" id="CHEBI:30616"/>
        <dbReference type="ChEBI" id="CHEBI:33019"/>
        <dbReference type="ChEBI" id="CHEBI:142516"/>
        <dbReference type="EC" id="2.7.7.108"/>
    </reaction>
</comment>
<feature type="binding site" evidence="8">
    <location>
        <position position="277"/>
    </location>
    <ligand>
        <name>ATP</name>
        <dbReference type="ChEBI" id="CHEBI:30616"/>
    </ligand>
</feature>
<dbReference type="EC" id="2.7.7.108" evidence="8"/>
<dbReference type="PANTHER" id="PTHR32057:SF14">
    <property type="entry name" value="PROTEIN ADENYLYLTRANSFERASE SELO, MITOCHONDRIAL"/>
    <property type="match status" value="1"/>
</dbReference>
<comment type="function">
    <text evidence="8">Nucleotidyltransferase involved in the post-translational modification of proteins. It can catalyze the addition of adenosine monophosphate (AMP) or uridine monophosphate (UMP) to a protein, resulting in modifications known as AMPylation and UMPylation.</text>
</comment>
<feature type="binding site" evidence="8">
    <location>
        <position position="268"/>
    </location>
    <ligand>
        <name>Mg(2+)</name>
        <dbReference type="ChEBI" id="CHEBI:18420"/>
    </ligand>
</feature>
<reference evidence="9 10" key="1">
    <citation type="submission" date="2018-11" db="EMBL/GenBank/DDBJ databases">
        <title>Mesobaculum littorinae gen. nov., sp. nov., isolated from Littorina scabra that represents a novel genus of the order Rhodobacteraceae.</title>
        <authorList>
            <person name="Li F."/>
        </authorList>
    </citation>
    <scope>NUCLEOTIDE SEQUENCE [LARGE SCALE GENOMIC DNA]</scope>
    <source>
        <strain evidence="9 10">M0103</strain>
    </source>
</reference>
<dbReference type="Proteomes" id="UP000285908">
    <property type="component" value="Unassembled WGS sequence"/>
</dbReference>
<keyword evidence="7 8" id="KW-0460">Magnesium</keyword>
<keyword evidence="5 8" id="KW-0547">Nucleotide-binding</keyword>
<evidence type="ECO:0000256" key="3">
    <source>
        <dbReference type="ARBA" id="ARBA00022695"/>
    </source>
</evidence>
<accession>A0A438AMF4</accession>
<sequence length="493" mass="53086">MTDTATNSADAAADAAVDTGRTAVPFRFDNSYARLPDRFFARLAPTPVADPSLIRVNHALAQELGLDPAMLESPEGVSMLAGNSLPEGAEPLSQVYAGHQFGGWSPRLGDGRAILLGEVMDSAGRRRDIQLKGAGPTPFSRMGDGRAWLGPVLREYVVSEAMAALGIPTTRALAAVSTGEPVRRERALPGAVLTRVAASHIRVGTFQYFAARQDHAALETLVAHCIARHYPQAEGPLGLLDAVVQAQADLVARWLGVGFIHGVMNTDNCSIAGETIDYGPCAFMDAYHPGQVFSSIDQTGRYAYARQPEIAAWNLAQLATSLLSLIDPDQDRAIERASEVVNRFPARFAAAWLDVFRAKLGLSGAEEGDADLIQALMDRMAQGRADFTLTFAGLRDGSARAQFTDPEAFDRWSEAWGARRSRGMAPDEVWRRANPPVIPRNHRIEAVIAAALDEDFGPFHALVAATGDPWSADAVYALPPLQDEVVRQTFCGT</sequence>
<proteinExistence type="inferred from homology"/>
<comment type="catalytic activity">
    <reaction evidence="8">
        <text>L-tyrosyl-[protein] + ATP = O-(5'-adenylyl)-L-tyrosyl-[protein] + diphosphate</text>
        <dbReference type="Rhea" id="RHEA:54288"/>
        <dbReference type="Rhea" id="RHEA-COMP:10136"/>
        <dbReference type="Rhea" id="RHEA-COMP:13846"/>
        <dbReference type="ChEBI" id="CHEBI:30616"/>
        <dbReference type="ChEBI" id="CHEBI:33019"/>
        <dbReference type="ChEBI" id="CHEBI:46858"/>
        <dbReference type="ChEBI" id="CHEBI:83624"/>
        <dbReference type="EC" id="2.7.7.108"/>
    </reaction>
</comment>